<proteinExistence type="predicted"/>
<name>A0A1V1P7L8_9BACT</name>
<evidence type="ECO:0000313" key="1">
    <source>
        <dbReference type="EMBL" id="ETR70746.1"/>
    </source>
</evidence>
<dbReference type="AlphaFoldDB" id="A0A1V1P7L8"/>
<protein>
    <submittedName>
        <fullName evidence="1">Uncharacterized protein</fullName>
    </submittedName>
</protein>
<accession>A0A1V1P7L8</accession>
<sequence>MCKQGLTEVTSATGSNIREEWLNLVKQIKYNDLDADQLRDTLSGLPVPKAFAIDGKYTKAIQGRLEPFMNKAYETFENIVYTAMNTIFTDQSTENVPASVLELKDIVDLVIGKLDEMITNAPSFSTGRFELSKFSGLFNEMAMAQDAYATIFLFQAKNMRSFYRDRIVEKFIQIMNKEYIKMEDASIVQVFPELKSEIQRGPVAKIENLIERINQSYSYIEERFKDLSYMEEWNNLKLVSKSDLPKSSRSGFENDIFEAKNLFQKRSWQNVAHHIKEKSDETLKDIMLDASAKSTDIMDLMMDQVSHEIMSELKTVNFDLVETLIQRYDQQLVSLAERSLPMIELGEHYHDIFGGKHPVLICGGNRNALKKLKEYFKSHDIHTFDKVGSLDTFLDHMIHFYQEEGGIALDELKAYEAMKKQYDEYLKKTEPISHNLHTHQDTSMFDISYIRRIEKLTCELPGKPSAFRIAEDFIPGAIFVKRGKEILFEWIDDNNINMDALYNQEEPKKFLRELSRSDKGAEMFIKKVNEELEKRDDKILGKRFASKRNKIIEKYGRESKELKEFIKYFNKDFVNKKISPGFK</sequence>
<reference evidence="2" key="1">
    <citation type="submission" date="2012-11" db="EMBL/GenBank/DDBJ databases">
        <authorList>
            <person name="Lucero-Rivera Y.E."/>
            <person name="Tovar-Ramirez D."/>
        </authorList>
    </citation>
    <scope>NUCLEOTIDE SEQUENCE [LARGE SCALE GENOMIC DNA]</scope>
    <source>
        <strain evidence="2">Araruama</strain>
    </source>
</reference>
<dbReference type="EMBL" id="ATBP01000376">
    <property type="protein sequence ID" value="ETR70746.1"/>
    <property type="molecule type" value="Genomic_DNA"/>
</dbReference>
<gene>
    <name evidence="1" type="ORF">OMM_03018</name>
</gene>
<evidence type="ECO:0000313" key="2">
    <source>
        <dbReference type="Proteomes" id="UP000189670"/>
    </source>
</evidence>
<dbReference type="Proteomes" id="UP000189670">
    <property type="component" value="Unassembled WGS sequence"/>
</dbReference>
<organism evidence="1 2">
    <name type="scientific">Candidatus Magnetoglobus multicellularis str. Araruama</name>
    <dbReference type="NCBI Taxonomy" id="890399"/>
    <lineage>
        <taxon>Bacteria</taxon>
        <taxon>Pseudomonadati</taxon>
        <taxon>Thermodesulfobacteriota</taxon>
        <taxon>Desulfobacteria</taxon>
        <taxon>Desulfobacterales</taxon>
        <taxon>Desulfobacteraceae</taxon>
        <taxon>Candidatus Magnetoglobus</taxon>
    </lineage>
</organism>
<comment type="caution">
    <text evidence="1">The sequence shown here is derived from an EMBL/GenBank/DDBJ whole genome shotgun (WGS) entry which is preliminary data.</text>
</comment>